<evidence type="ECO:0000313" key="3">
    <source>
        <dbReference type="Proteomes" id="UP000239589"/>
    </source>
</evidence>
<reference evidence="2 3" key="1">
    <citation type="submission" date="2018-02" db="EMBL/GenBank/DDBJ databases">
        <title>Discovery of a pederin family compound in a non-symbiotic bloom-forming cyanobacterium.</title>
        <authorList>
            <person name="Kust A."/>
            <person name="Mares J."/>
            <person name="Jokela J."/>
            <person name="Urajova P."/>
            <person name="Hajek J."/>
            <person name="Saurav K."/>
            <person name="Voracova K."/>
            <person name="Fewer D.P."/>
            <person name="Haapaniemi E."/>
            <person name="Permi P."/>
            <person name="Rehakova K."/>
            <person name="Sivonen K."/>
            <person name="Hrouzek P."/>
        </authorList>
    </citation>
    <scope>NUCLEOTIDE SEQUENCE [LARGE SCALE GENOMIC DNA]</scope>
    <source>
        <strain evidence="2 3">CHARLIE-1</strain>
    </source>
</reference>
<dbReference type="AlphaFoldDB" id="A0A2S6CV86"/>
<evidence type="ECO:0000259" key="1">
    <source>
        <dbReference type="Pfam" id="PF11563"/>
    </source>
</evidence>
<feature type="domain" description="Globin-sensor" evidence="1">
    <location>
        <begin position="15"/>
        <end position="156"/>
    </location>
</feature>
<dbReference type="Gene3D" id="1.10.490.10">
    <property type="entry name" value="Globins"/>
    <property type="match status" value="1"/>
</dbReference>
<organism evidence="2 3">
    <name type="scientific">Cuspidothrix issatschenkoi CHARLIE-1</name>
    <dbReference type="NCBI Taxonomy" id="2052836"/>
    <lineage>
        <taxon>Bacteria</taxon>
        <taxon>Bacillati</taxon>
        <taxon>Cyanobacteriota</taxon>
        <taxon>Cyanophyceae</taxon>
        <taxon>Nostocales</taxon>
        <taxon>Aphanizomenonaceae</taxon>
        <taxon>Cuspidothrix</taxon>
    </lineage>
</organism>
<dbReference type="InterPro" id="IPR009050">
    <property type="entry name" value="Globin-like_sf"/>
</dbReference>
<keyword evidence="3" id="KW-1185">Reference proteome</keyword>
<gene>
    <name evidence="2" type="ORF">CUN59_08820</name>
</gene>
<accession>A0A2S6CV86</accession>
<dbReference type="GO" id="GO:0019825">
    <property type="term" value="F:oxygen binding"/>
    <property type="evidence" value="ECO:0007669"/>
    <property type="project" value="InterPro"/>
</dbReference>
<dbReference type="InterPro" id="IPR044398">
    <property type="entry name" value="Globin-sensor_dom"/>
</dbReference>
<sequence>MAIDTLAFMTTMENRFGFTAEDKSILQANAAWGEEIAAEMAAHFYGYLGRDAEMNGIINATEGRVQRLTDTFIKWFGEMFTGIDNWGAVYAQRRWQIGVVHVKVGIQPQHIVPAMSTVINEVAKRLKAEGKSEELKDALGRICMIDLAFIEQSYVDISASAVLQETGWSSALLKRLISTGAASIN</sequence>
<name>A0A2S6CV86_9CYAN</name>
<dbReference type="SUPFAM" id="SSF46458">
    <property type="entry name" value="Globin-like"/>
    <property type="match status" value="1"/>
</dbReference>
<dbReference type="EMBL" id="PGEM01000058">
    <property type="protein sequence ID" value="PPJ63673.1"/>
    <property type="molecule type" value="Genomic_DNA"/>
</dbReference>
<proteinExistence type="predicted"/>
<comment type="caution">
    <text evidence="2">The sequence shown here is derived from an EMBL/GenBank/DDBJ whole genome shotgun (WGS) entry which is preliminary data.</text>
</comment>
<dbReference type="InterPro" id="IPR012292">
    <property type="entry name" value="Globin/Proto"/>
</dbReference>
<dbReference type="GO" id="GO:0020037">
    <property type="term" value="F:heme binding"/>
    <property type="evidence" value="ECO:0007669"/>
    <property type="project" value="InterPro"/>
</dbReference>
<dbReference type="OrthoDB" id="454336at2"/>
<dbReference type="RefSeq" id="WP_104387496.1">
    <property type="nucleotide sequence ID" value="NZ_PGEM01000058.1"/>
</dbReference>
<evidence type="ECO:0000313" key="2">
    <source>
        <dbReference type="EMBL" id="PPJ63673.1"/>
    </source>
</evidence>
<dbReference type="Pfam" id="PF11563">
    <property type="entry name" value="Protoglobin"/>
    <property type="match status" value="1"/>
</dbReference>
<dbReference type="Proteomes" id="UP000239589">
    <property type="component" value="Unassembled WGS sequence"/>
</dbReference>
<protein>
    <recommendedName>
        <fullName evidence="1">Globin-sensor domain-containing protein</fullName>
    </recommendedName>
</protein>